<dbReference type="EMBL" id="JAHMHQ010000001">
    <property type="protein sequence ID" value="KAK1656222.1"/>
    <property type="molecule type" value="Genomic_DNA"/>
</dbReference>
<accession>A0AAJ0EM47</accession>
<dbReference type="GeneID" id="85467033"/>
<comment type="caution">
    <text evidence="1">The sequence shown here is derived from an EMBL/GenBank/DDBJ whole genome shotgun (WGS) entry which is preliminary data.</text>
</comment>
<gene>
    <name evidence="1" type="ORF">BDP81DRAFT_17194</name>
</gene>
<organism evidence="1 2">
    <name type="scientific">Colletotrichum phormii</name>
    <dbReference type="NCBI Taxonomy" id="359342"/>
    <lineage>
        <taxon>Eukaryota</taxon>
        <taxon>Fungi</taxon>
        <taxon>Dikarya</taxon>
        <taxon>Ascomycota</taxon>
        <taxon>Pezizomycotina</taxon>
        <taxon>Sordariomycetes</taxon>
        <taxon>Hypocreomycetidae</taxon>
        <taxon>Glomerellales</taxon>
        <taxon>Glomerellaceae</taxon>
        <taxon>Colletotrichum</taxon>
        <taxon>Colletotrichum acutatum species complex</taxon>
    </lineage>
</organism>
<keyword evidence="2" id="KW-1185">Reference proteome</keyword>
<protein>
    <submittedName>
        <fullName evidence="1">Uncharacterized protein</fullName>
    </submittedName>
</protein>
<proteinExistence type="predicted"/>
<dbReference type="Proteomes" id="UP001243989">
    <property type="component" value="Unassembled WGS sequence"/>
</dbReference>
<evidence type="ECO:0000313" key="1">
    <source>
        <dbReference type="EMBL" id="KAK1656222.1"/>
    </source>
</evidence>
<dbReference type="AlphaFoldDB" id="A0AAJ0EM47"/>
<evidence type="ECO:0000313" key="2">
    <source>
        <dbReference type="Proteomes" id="UP001243989"/>
    </source>
</evidence>
<name>A0AAJ0EM47_9PEZI</name>
<reference evidence="1" key="1">
    <citation type="submission" date="2021-06" db="EMBL/GenBank/DDBJ databases">
        <title>Comparative genomics, transcriptomics and evolutionary studies reveal genomic signatures of adaptation to plant cell wall in hemibiotrophic fungi.</title>
        <authorList>
            <consortium name="DOE Joint Genome Institute"/>
            <person name="Baroncelli R."/>
            <person name="Diaz J.F."/>
            <person name="Benocci T."/>
            <person name="Peng M."/>
            <person name="Battaglia E."/>
            <person name="Haridas S."/>
            <person name="Andreopoulos W."/>
            <person name="Labutti K."/>
            <person name="Pangilinan J."/>
            <person name="Floch G.L."/>
            <person name="Makela M.R."/>
            <person name="Henrissat B."/>
            <person name="Grigoriev I.V."/>
            <person name="Crouch J.A."/>
            <person name="De Vries R.P."/>
            <person name="Sukno S.A."/>
            <person name="Thon M.R."/>
        </authorList>
    </citation>
    <scope>NUCLEOTIDE SEQUENCE</scope>
    <source>
        <strain evidence="1">CBS 102054</strain>
    </source>
</reference>
<dbReference type="RefSeq" id="XP_060452266.1">
    <property type="nucleotide sequence ID" value="XM_060582171.1"/>
</dbReference>
<sequence length="168" mass="18646">MMGYMYDVSSRQPAIEGGHFCWRSNLLGPGIQGDSSHLGKDYWRLAVLGGGVEFCCFRLLGMHGNLDFQIWMNTYCGLDSGKDSTVIAKCCNSSRERGGIDHMPATLERAQSVVTGCIEVSVLRGMWCIAELRYQPLSEQRIWCSRENNCSSNGNQGKACCQRSIPYG</sequence>